<protein>
    <submittedName>
        <fullName evidence="3">MIF4G domain containing protein</fullName>
    </submittedName>
</protein>
<name>A2D7E8_TRIV3</name>
<sequence>MYEPPKLVIGRANPKPGRHIVIPTNSMNDDEYEYVYDYDEEEDYEEEEYSDDQFPGEVVNNFDESNSEPINNAATSPRFQISPSGKLLDIVIKPNKALVPNKTANIIKEGSNIIIKSINNVEEKELNNKPKLPEGVSIVLSKRGKLSEQLELQEYEKKREEYEEQKRIMEEKLNNQDPNRPKPSEVLPSVEQIDFNNTLTLNDDDYLFLCSLKSTTNTIEADKSKQNLSSLKTNLNISRATKKADIKIELPAGDKKAQLTYQQRANIPIFTNRKLTTSELKKHIRVEKNGVDLLQDEIDVFDNIDAEEEEEEEEEVKIDPKKPKIILPSVQLPKKGGEDIMHEVNLIGLDGKARNVKYIMLPNLNETKQPEINVLPRNEMQIEPLVLRHTFYTVSDLRKIKEDMLKNNLLATPVKRTSGLETLYRLQVEMKNPAAMKDYGFFRRGTLEISYQSLEPLQPVIRTAVTVAKNTPAVQDFLKNNQNQNQQQPAGPKLAQLQTVVQLADPLELIKTRKEQDKFIPTVFAKAVGLWDDKSEDAFKALTKKTFNRLTIRNVKETLESYSPELNTAERIDFAVSTFVKKAKAEPSFAPTYAQFAAQCSVQEFRLRVVQDTINSFFELLANPGKAENEIDVQDAVGASCFFASLIAEEATQEVNGQTAINQLLEAIEKPNPHSTHIEMLNKFIPYSGYEFVKKIDGSYWNRMEFLLKRNDIKQRYKFLITEIFEAKNKLMQGHEIVETLAYGKMTENMIQTVRDLFKEFKEKKELPENQLMPNDFFQAALEIIPEFHHTEQHNYYCFVADMCKYNGIYADDCVDIIANSCVAFEEKGLPKTYTQIWAAISDISIVLFLKGVIELRDCQEIHRIFNPGTWNYKNDIKWYLFDHHNFVRSLPAPGLDDVEIKTALSMPDLIRMRDIHIPVMSRLVAISICRALCAAIDSEAIMAVDKVPIKWLQVFAKAYRYQTKTVKDELVIFIRHYSEIPFSAGELIREFAIIRV</sequence>
<dbReference type="InterPro" id="IPR016024">
    <property type="entry name" value="ARM-type_fold"/>
</dbReference>
<dbReference type="EMBL" id="DS113177">
    <property type="protein sequence ID" value="EAY23665.1"/>
    <property type="molecule type" value="Genomic_DNA"/>
</dbReference>
<keyword evidence="4" id="KW-1185">Reference proteome</keyword>
<dbReference type="SMART" id="SM00543">
    <property type="entry name" value="MIF4G"/>
    <property type="match status" value="1"/>
</dbReference>
<evidence type="ECO:0000313" key="4">
    <source>
        <dbReference type="Proteomes" id="UP000001542"/>
    </source>
</evidence>
<reference evidence="3" key="2">
    <citation type="journal article" date="2007" name="Science">
        <title>Draft genome sequence of the sexually transmitted pathogen Trichomonas vaginalis.</title>
        <authorList>
            <person name="Carlton J.M."/>
            <person name="Hirt R.P."/>
            <person name="Silva J.C."/>
            <person name="Delcher A.L."/>
            <person name="Schatz M."/>
            <person name="Zhao Q."/>
            <person name="Wortman J.R."/>
            <person name="Bidwell S.L."/>
            <person name="Alsmark U.C.M."/>
            <person name="Besteiro S."/>
            <person name="Sicheritz-Ponten T."/>
            <person name="Noel C.J."/>
            <person name="Dacks J.B."/>
            <person name="Foster P.G."/>
            <person name="Simillion C."/>
            <person name="Van de Peer Y."/>
            <person name="Miranda-Saavedra D."/>
            <person name="Barton G.J."/>
            <person name="Westrop G.D."/>
            <person name="Mueller S."/>
            <person name="Dessi D."/>
            <person name="Fiori P.L."/>
            <person name="Ren Q."/>
            <person name="Paulsen I."/>
            <person name="Zhang H."/>
            <person name="Bastida-Corcuera F.D."/>
            <person name="Simoes-Barbosa A."/>
            <person name="Brown M.T."/>
            <person name="Hayes R.D."/>
            <person name="Mukherjee M."/>
            <person name="Okumura C.Y."/>
            <person name="Schneider R."/>
            <person name="Smith A.J."/>
            <person name="Vanacova S."/>
            <person name="Villalvazo M."/>
            <person name="Haas B.J."/>
            <person name="Pertea M."/>
            <person name="Feldblyum T.V."/>
            <person name="Utterback T.R."/>
            <person name="Shu C.L."/>
            <person name="Osoegawa K."/>
            <person name="de Jong P.J."/>
            <person name="Hrdy I."/>
            <person name="Horvathova L."/>
            <person name="Zubacova Z."/>
            <person name="Dolezal P."/>
            <person name="Malik S.B."/>
            <person name="Logsdon J.M. Jr."/>
            <person name="Henze K."/>
            <person name="Gupta A."/>
            <person name="Wang C.C."/>
            <person name="Dunne R.L."/>
            <person name="Upcroft J.A."/>
            <person name="Upcroft P."/>
            <person name="White O."/>
            <person name="Salzberg S.L."/>
            <person name="Tang P."/>
            <person name="Chiu C.-H."/>
            <person name="Lee Y.-S."/>
            <person name="Embley T.M."/>
            <person name="Coombs G.H."/>
            <person name="Mottram J.C."/>
            <person name="Tachezy J."/>
            <person name="Fraser-Liggett C.M."/>
            <person name="Johnson P.J."/>
        </authorList>
    </citation>
    <scope>NUCLEOTIDE SEQUENCE [LARGE SCALE GENOMIC DNA]</scope>
    <source>
        <strain evidence="3">G3</strain>
    </source>
</reference>
<dbReference type="InParanoid" id="A2D7E8"/>
<feature type="domain" description="MIF4G" evidence="2">
    <location>
        <begin position="540"/>
        <end position="731"/>
    </location>
</feature>
<gene>
    <name evidence="3" type="ORF">TVAG_120020</name>
</gene>
<dbReference type="KEGG" id="tva:4720751"/>
<feature type="coiled-coil region" evidence="1">
    <location>
        <begin position="145"/>
        <end position="175"/>
    </location>
</feature>
<reference evidence="3" key="1">
    <citation type="submission" date="2006-10" db="EMBL/GenBank/DDBJ databases">
        <authorList>
            <person name="Amadeo P."/>
            <person name="Zhao Q."/>
            <person name="Wortman J."/>
            <person name="Fraser-Liggett C."/>
            <person name="Carlton J."/>
        </authorList>
    </citation>
    <scope>NUCLEOTIDE SEQUENCE</scope>
    <source>
        <strain evidence="3">G3</strain>
    </source>
</reference>
<dbReference type="SUPFAM" id="SSF48371">
    <property type="entry name" value="ARM repeat"/>
    <property type="match status" value="1"/>
</dbReference>
<dbReference type="InterPro" id="IPR003890">
    <property type="entry name" value="MIF4G-like_typ-3"/>
</dbReference>
<proteinExistence type="predicted"/>
<organism evidence="3 4">
    <name type="scientific">Trichomonas vaginalis (strain ATCC PRA-98 / G3)</name>
    <dbReference type="NCBI Taxonomy" id="412133"/>
    <lineage>
        <taxon>Eukaryota</taxon>
        <taxon>Metamonada</taxon>
        <taxon>Parabasalia</taxon>
        <taxon>Trichomonadida</taxon>
        <taxon>Trichomonadidae</taxon>
        <taxon>Trichomonas</taxon>
    </lineage>
</organism>
<evidence type="ECO:0000259" key="2">
    <source>
        <dbReference type="SMART" id="SM00543"/>
    </source>
</evidence>
<dbReference type="OrthoDB" id="514777at2759"/>
<evidence type="ECO:0000256" key="1">
    <source>
        <dbReference type="SAM" id="Coils"/>
    </source>
</evidence>
<dbReference type="RefSeq" id="XP_001276913.1">
    <property type="nucleotide sequence ID" value="XM_001276912.1"/>
</dbReference>
<evidence type="ECO:0000313" key="3">
    <source>
        <dbReference type="EMBL" id="EAY23665.1"/>
    </source>
</evidence>
<dbReference type="VEuPathDB" id="TrichDB:TVAG_120020"/>
<accession>A2D7E8</accession>
<dbReference type="Proteomes" id="UP000001542">
    <property type="component" value="Unassembled WGS sequence"/>
</dbReference>
<dbReference type="GO" id="GO:0003723">
    <property type="term" value="F:RNA binding"/>
    <property type="evidence" value="ECO:0007669"/>
    <property type="project" value="InterPro"/>
</dbReference>
<keyword evidence="1" id="KW-0175">Coiled coil</keyword>
<dbReference type="Gene3D" id="1.25.40.180">
    <property type="match status" value="1"/>
</dbReference>
<dbReference type="VEuPathDB" id="TrichDB:TVAGG3_0992930"/>
<dbReference type="Pfam" id="PF02854">
    <property type="entry name" value="MIF4G"/>
    <property type="match status" value="1"/>
</dbReference>
<dbReference type="AlphaFoldDB" id="A2D7E8"/>